<dbReference type="GO" id="GO:0071555">
    <property type="term" value="P:cell wall organization"/>
    <property type="evidence" value="ECO:0007669"/>
    <property type="project" value="TreeGrafter"/>
</dbReference>
<proteinExistence type="inferred from homology"/>
<dbReference type="Gene3D" id="3.30.450.330">
    <property type="match status" value="1"/>
</dbReference>
<evidence type="ECO:0000256" key="1">
    <source>
        <dbReference type="ARBA" id="ARBA00004370"/>
    </source>
</evidence>
<dbReference type="EMBL" id="LN890655">
    <property type="protein sequence ID" value="CUS02737.2"/>
    <property type="molecule type" value="Genomic_DNA"/>
</dbReference>
<reference evidence="6" key="1">
    <citation type="submission" date="2016-01" db="EMBL/GenBank/DDBJ databases">
        <authorList>
            <person name="Mcilroy J.S."/>
            <person name="Karst M S."/>
            <person name="Albertsen M."/>
        </authorList>
    </citation>
    <scope>NUCLEOTIDE SEQUENCE</scope>
    <source>
        <strain evidence="6">Cfx-K</strain>
    </source>
</reference>
<evidence type="ECO:0000313" key="7">
    <source>
        <dbReference type="Proteomes" id="UP000215027"/>
    </source>
</evidence>
<dbReference type="PANTHER" id="PTHR30627">
    <property type="entry name" value="PEPTIDOGLYCAN D,D-TRANSPEPTIDASE"/>
    <property type="match status" value="1"/>
</dbReference>
<name>A0A170PER4_9CHLR</name>
<dbReference type="PANTHER" id="PTHR30627:SF1">
    <property type="entry name" value="PEPTIDOGLYCAN D,D-TRANSPEPTIDASE FTSI"/>
    <property type="match status" value="1"/>
</dbReference>
<dbReference type="SUPFAM" id="SSF56601">
    <property type="entry name" value="beta-lactamase/transpeptidase-like"/>
    <property type="match status" value="1"/>
</dbReference>
<evidence type="ECO:0000256" key="3">
    <source>
        <dbReference type="ARBA" id="ARBA00023136"/>
    </source>
</evidence>
<dbReference type="GO" id="GO:0005886">
    <property type="term" value="C:plasma membrane"/>
    <property type="evidence" value="ECO:0007669"/>
    <property type="project" value="TreeGrafter"/>
</dbReference>
<dbReference type="GO" id="GO:0008658">
    <property type="term" value="F:penicillin binding"/>
    <property type="evidence" value="ECO:0007669"/>
    <property type="project" value="InterPro"/>
</dbReference>
<dbReference type="Pfam" id="PF03717">
    <property type="entry name" value="PBP_dimer"/>
    <property type="match status" value="1"/>
</dbReference>
<dbReference type="OrthoDB" id="9804124at2"/>
<organism evidence="6 7">
    <name type="scientific">Candidatus Promineifilum breve</name>
    <dbReference type="NCBI Taxonomy" id="1806508"/>
    <lineage>
        <taxon>Bacteria</taxon>
        <taxon>Bacillati</taxon>
        <taxon>Chloroflexota</taxon>
        <taxon>Ardenticatenia</taxon>
        <taxon>Candidatus Promineifilales</taxon>
        <taxon>Candidatus Promineifilaceae</taxon>
        <taxon>Candidatus Promineifilum</taxon>
    </lineage>
</organism>
<dbReference type="KEGG" id="pbf:CFX0092_A0859"/>
<sequence>MTNSQIRRMWVVAAVLGVAAIVVVGRLLTFQMFQGEEFKEILIKDLPVTDQPERGVIYDRNGAILAVDRWDYRVAVSPSILSDPEELANELAPILQIPRSQLLYDMESPYMYVVLAPRVTSDVADAIRALELADEVQLDPLPRRFYPQDKLMCHVLGYVNYDNIGGAGVEGEYQKELAGEAASDTVAISPIREQKSVIAREGSDLMLTIDRNVQYVVERHLREALLEHGAVSGSIIVMDPRTGAILAMAAEPCYSPNEVLEIPEGATFNPLVSAAYEPGSVMKLITMAAALDSGTVTPQTTYNDTGAIEVGGHISYNWDRGAHGTVDMTTLLSRSLNVGAATIATWMGPTTFYDYFQRFGFGRPTNIDIMSESEGLMPLPGSGDWQESFIATNAYGQALAVTPLQMISAVSALANGGQLMQPYVVAEVRDENGVQRHVPLPNQVIRPETAAQMTAMATVAVQQEVQEALVEGYTVAGKTGTAQIAEPFGYHPTDIIGSFIGWLPADDPRIIVFVKLDRPTSAQWGSMTAAPVFSKLAKELVVLLDIPPDAIRLQANNVAGSGGG</sequence>
<protein>
    <submittedName>
        <fullName evidence="6">Stage V sporulation protein D</fullName>
    </submittedName>
</protein>
<feature type="domain" description="Penicillin-binding protein transpeptidase" evidence="4">
    <location>
        <begin position="233"/>
        <end position="536"/>
    </location>
</feature>
<accession>A0A170PER4</accession>
<dbReference type="InterPro" id="IPR050515">
    <property type="entry name" value="Beta-lactam/transpept"/>
</dbReference>
<feature type="domain" description="Penicillin-binding protein dimerisation" evidence="5">
    <location>
        <begin position="50"/>
        <end position="186"/>
    </location>
</feature>
<dbReference type="Gene3D" id="3.90.1310.10">
    <property type="entry name" value="Penicillin-binding protein 2a (Domain 2)"/>
    <property type="match status" value="1"/>
</dbReference>
<dbReference type="InterPro" id="IPR005311">
    <property type="entry name" value="PBP_dimer"/>
</dbReference>
<dbReference type="Pfam" id="PF00905">
    <property type="entry name" value="Transpeptidase"/>
    <property type="match status" value="1"/>
</dbReference>
<comment type="similarity">
    <text evidence="2">Belongs to the transpeptidase family.</text>
</comment>
<dbReference type="InterPro" id="IPR036138">
    <property type="entry name" value="PBP_dimer_sf"/>
</dbReference>
<gene>
    <name evidence="6" type="ORF">CFX0092_A0859</name>
</gene>
<comment type="subcellular location">
    <subcellularLocation>
        <location evidence="1">Membrane</location>
    </subcellularLocation>
</comment>
<keyword evidence="7" id="KW-1185">Reference proteome</keyword>
<dbReference type="Gene3D" id="3.40.710.10">
    <property type="entry name" value="DD-peptidase/beta-lactamase superfamily"/>
    <property type="match status" value="1"/>
</dbReference>
<dbReference type="SUPFAM" id="SSF56519">
    <property type="entry name" value="Penicillin binding protein dimerisation domain"/>
    <property type="match status" value="1"/>
</dbReference>
<evidence type="ECO:0000256" key="2">
    <source>
        <dbReference type="ARBA" id="ARBA00007171"/>
    </source>
</evidence>
<dbReference type="RefSeq" id="WP_095042314.1">
    <property type="nucleotide sequence ID" value="NZ_LN890655.1"/>
</dbReference>
<evidence type="ECO:0000259" key="4">
    <source>
        <dbReference type="Pfam" id="PF00905"/>
    </source>
</evidence>
<dbReference type="Proteomes" id="UP000215027">
    <property type="component" value="Chromosome I"/>
</dbReference>
<evidence type="ECO:0000259" key="5">
    <source>
        <dbReference type="Pfam" id="PF03717"/>
    </source>
</evidence>
<dbReference type="AlphaFoldDB" id="A0A170PER4"/>
<dbReference type="InterPro" id="IPR012338">
    <property type="entry name" value="Beta-lactam/transpept-like"/>
</dbReference>
<dbReference type="InterPro" id="IPR001460">
    <property type="entry name" value="PCN-bd_Tpept"/>
</dbReference>
<evidence type="ECO:0000313" key="6">
    <source>
        <dbReference type="EMBL" id="CUS02737.2"/>
    </source>
</evidence>
<keyword evidence="3" id="KW-0472">Membrane</keyword>